<evidence type="ECO:0000256" key="7">
    <source>
        <dbReference type="SAM" id="MobiDB-lite"/>
    </source>
</evidence>
<keyword evidence="3" id="KW-0446">Lipid-binding</keyword>
<name>A0A8J1XZ99_OWEFU</name>
<evidence type="ECO:0000256" key="4">
    <source>
        <dbReference type="ARBA" id="ARBA00061154"/>
    </source>
</evidence>
<dbReference type="PRINTS" id="PR00391">
    <property type="entry name" value="PITRANSFER"/>
</dbReference>
<evidence type="ECO:0000256" key="2">
    <source>
        <dbReference type="ARBA" id="ARBA00023055"/>
    </source>
</evidence>
<proteinExistence type="inferred from homology"/>
<evidence type="ECO:0000313" key="10">
    <source>
        <dbReference type="Proteomes" id="UP000749559"/>
    </source>
</evidence>
<organism evidence="9 10">
    <name type="scientific">Owenia fusiformis</name>
    <name type="common">Polychaete worm</name>
    <dbReference type="NCBI Taxonomy" id="6347"/>
    <lineage>
        <taxon>Eukaryota</taxon>
        <taxon>Metazoa</taxon>
        <taxon>Spiralia</taxon>
        <taxon>Lophotrochozoa</taxon>
        <taxon>Annelida</taxon>
        <taxon>Polychaeta</taxon>
        <taxon>Sedentaria</taxon>
        <taxon>Canalipalpata</taxon>
        <taxon>Sabellida</taxon>
        <taxon>Oweniida</taxon>
        <taxon>Oweniidae</taxon>
        <taxon>Owenia</taxon>
    </lineage>
</organism>
<evidence type="ECO:0000256" key="5">
    <source>
        <dbReference type="ARBA" id="ARBA00068698"/>
    </source>
</evidence>
<protein>
    <recommendedName>
        <fullName evidence="5">Cytoplasmic phosphatidylinositol transfer protein 1</fullName>
    </recommendedName>
    <alternativeName>
        <fullName evidence="6">Retinal degeneration B homolog beta</fullName>
    </alternativeName>
</protein>
<keyword evidence="2" id="KW-0445">Lipid transport</keyword>
<evidence type="ECO:0000259" key="8">
    <source>
        <dbReference type="Pfam" id="PF02121"/>
    </source>
</evidence>
<dbReference type="GO" id="GO:0035091">
    <property type="term" value="F:phosphatidylinositol binding"/>
    <property type="evidence" value="ECO:0007669"/>
    <property type="project" value="TreeGrafter"/>
</dbReference>
<evidence type="ECO:0000256" key="1">
    <source>
        <dbReference type="ARBA" id="ARBA00022448"/>
    </source>
</evidence>
<accession>A0A8J1XZ99</accession>
<dbReference type="GO" id="GO:0008526">
    <property type="term" value="F:phosphatidylinositol transfer activity"/>
    <property type="evidence" value="ECO:0007669"/>
    <property type="project" value="TreeGrafter"/>
</dbReference>
<dbReference type="Proteomes" id="UP000749559">
    <property type="component" value="Unassembled WGS sequence"/>
</dbReference>
<evidence type="ECO:0000256" key="6">
    <source>
        <dbReference type="ARBA" id="ARBA00082927"/>
    </source>
</evidence>
<dbReference type="SUPFAM" id="SSF55961">
    <property type="entry name" value="Bet v1-like"/>
    <property type="match status" value="1"/>
</dbReference>
<dbReference type="PANTHER" id="PTHR10658">
    <property type="entry name" value="PHOSPHATIDYLINOSITOL TRANSFER PROTEIN"/>
    <property type="match status" value="1"/>
</dbReference>
<feature type="compositionally biased region" description="Low complexity" evidence="7">
    <location>
        <begin position="281"/>
        <end position="290"/>
    </location>
</feature>
<comment type="caution">
    <text evidence="9">The sequence shown here is derived from an EMBL/GenBank/DDBJ whole genome shotgun (WGS) entry which is preliminary data.</text>
</comment>
<dbReference type="GO" id="GO:0005634">
    <property type="term" value="C:nucleus"/>
    <property type="evidence" value="ECO:0007669"/>
    <property type="project" value="UniProtKB-ARBA"/>
</dbReference>
<dbReference type="InterPro" id="IPR023393">
    <property type="entry name" value="START-like_dom_sf"/>
</dbReference>
<feature type="compositionally biased region" description="Low complexity" evidence="7">
    <location>
        <begin position="252"/>
        <end position="273"/>
    </location>
</feature>
<dbReference type="InterPro" id="IPR055261">
    <property type="entry name" value="PI_transfer_N"/>
</dbReference>
<keyword evidence="1" id="KW-0813">Transport</keyword>
<sequence length="290" mass="33452">MLMKEYRICMPLTVEEYRIGQLYMIAKHSHEQSENGEGVEVVKNEPCEHEEYGKGQFTEKRIHLSSRLPSWIRSVIPNVFYVTEKAWNYYPFTITEYTCSFIPRFSIHIETRYQDNSGTSENCLNLPDTDLAQREVVHVDIAYDPIPAHKYKENEDPTKFQSEKTQRGPLEKGWRETSSPVMCSYKNVRVKCDIWLLQSKVESFTHKAVQDILLLGHRQAFAWIDEWHGMTIEDIREYESEMHEKTNQKVRNANNSSSSASSSPENSSGPLDSSNKRKGSKGSIGSKGSK</sequence>
<dbReference type="GO" id="GO:0005737">
    <property type="term" value="C:cytoplasm"/>
    <property type="evidence" value="ECO:0007669"/>
    <property type="project" value="UniProtKB-ARBA"/>
</dbReference>
<evidence type="ECO:0000256" key="3">
    <source>
        <dbReference type="ARBA" id="ARBA00023121"/>
    </source>
</evidence>
<feature type="region of interest" description="Disordered" evidence="7">
    <location>
        <begin position="152"/>
        <end position="173"/>
    </location>
</feature>
<keyword evidence="10" id="KW-1185">Reference proteome</keyword>
<dbReference type="FunFam" id="3.30.530.20:FF:000011">
    <property type="entry name" value="cytoplasmic phosphatidylinositol transfer protein 1 isoform X2"/>
    <property type="match status" value="1"/>
</dbReference>
<evidence type="ECO:0000313" key="9">
    <source>
        <dbReference type="EMBL" id="CAH1795733.1"/>
    </source>
</evidence>
<comment type="similarity">
    <text evidence="4">Belongs to the PtdIns transfer protein family. PI transfer class IIB subfamily.</text>
</comment>
<dbReference type="Pfam" id="PF02121">
    <property type="entry name" value="IP_trans"/>
    <property type="match status" value="1"/>
</dbReference>
<dbReference type="OrthoDB" id="10053061at2759"/>
<dbReference type="Gene3D" id="3.30.530.20">
    <property type="match status" value="1"/>
</dbReference>
<dbReference type="InterPro" id="IPR001666">
    <property type="entry name" value="PI_transfer"/>
</dbReference>
<reference evidence="9" key="1">
    <citation type="submission" date="2022-03" db="EMBL/GenBank/DDBJ databases">
        <authorList>
            <person name="Martin C."/>
        </authorList>
    </citation>
    <scope>NUCLEOTIDE SEQUENCE</scope>
</reference>
<dbReference type="AlphaFoldDB" id="A0A8J1XZ99"/>
<feature type="region of interest" description="Disordered" evidence="7">
    <location>
        <begin position="243"/>
        <end position="290"/>
    </location>
</feature>
<feature type="domain" description="Phosphatidylinositol transfer protein N-terminal" evidence="8">
    <location>
        <begin position="1"/>
        <end position="243"/>
    </location>
</feature>
<gene>
    <name evidence="9" type="ORF">OFUS_LOCUS20229</name>
</gene>
<dbReference type="PANTHER" id="PTHR10658:SF54">
    <property type="entry name" value="CYTOPLASMIC PHOSPHATIDYLINOSITOL TRANSFER PROTEIN 1"/>
    <property type="match status" value="1"/>
</dbReference>
<dbReference type="EMBL" id="CAIIXF020000009">
    <property type="protein sequence ID" value="CAH1795733.1"/>
    <property type="molecule type" value="Genomic_DNA"/>
</dbReference>